<keyword evidence="8" id="KW-0139">CF(1)</keyword>
<evidence type="ECO:0000256" key="6">
    <source>
        <dbReference type="ARBA" id="ARBA00023065"/>
    </source>
</evidence>
<dbReference type="EMBL" id="MEXU01000048">
    <property type="protein sequence ID" value="OGD09641.1"/>
    <property type="molecule type" value="Genomic_DNA"/>
</dbReference>
<evidence type="ECO:0000256" key="2">
    <source>
        <dbReference type="ARBA" id="ARBA00008936"/>
    </source>
</evidence>
<evidence type="ECO:0000256" key="4">
    <source>
        <dbReference type="ARBA" id="ARBA00022741"/>
    </source>
</evidence>
<evidence type="ECO:0000256" key="8">
    <source>
        <dbReference type="ARBA" id="ARBA00023196"/>
    </source>
</evidence>
<dbReference type="GO" id="GO:0046933">
    <property type="term" value="F:proton-transporting ATP synthase activity, rotational mechanism"/>
    <property type="evidence" value="ECO:0007669"/>
    <property type="project" value="TreeGrafter"/>
</dbReference>
<keyword evidence="4" id="KW-0547">Nucleotide-binding</keyword>
<keyword evidence="6" id="KW-0406">Ion transport</keyword>
<gene>
    <name evidence="11" type="ORF">A2395_03505</name>
</gene>
<dbReference type="Pfam" id="PF22919">
    <property type="entry name" value="ATP-synt_VA_C"/>
    <property type="match status" value="1"/>
</dbReference>
<keyword evidence="5" id="KW-0067">ATP-binding</keyword>
<keyword evidence="9" id="KW-0066">ATP synthesis</keyword>
<dbReference type="PANTHER" id="PTHR15184:SF71">
    <property type="entry name" value="ATP SYNTHASE SUBUNIT BETA, MITOCHONDRIAL"/>
    <property type="match status" value="1"/>
</dbReference>
<evidence type="ECO:0000259" key="10">
    <source>
        <dbReference type="Pfam" id="PF22919"/>
    </source>
</evidence>
<protein>
    <recommendedName>
        <fullName evidence="10">ATP synthase A/B type C-terminal domain-containing protein</fullName>
    </recommendedName>
</protein>
<evidence type="ECO:0000256" key="3">
    <source>
        <dbReference type="ARBA" id="ARBA00022448"/>
    </source>
</evidence>
<comment type="similarity">
    <text evidence="2">Belongs to the ATPase alpha/beta chains family.</text>
</comment>
<dbReference type="InterPro" id="IPR055190">
    <property type="entry name" value="ATP-synt_VA_C"/>
</dbReference>
<organism evidence="11 12">
    <name type="scientific">Candidatus Amesbacteria bacterium RIFOXYB1_FULL_47_9</name>
    <dbReference type="NCBI Taxonomy" id="1797266"/>
    <lineage>
        <taxon>Bacteria</taxon>
        <taxon>Candidatus Amesiibacteriota</taxon>
    </lineage>
</organism>
<evidence type="ECO:0000313" key="12">
    <source>
        <dbReference type="Proteomes" id="UP000178188"/>
    </source>
</evidence>
<dbReference type="Gene3D" id="1.10.1140.10">
    <property type="entry name" value="Bovine Mitochondrial F1-atpase, Atp Synthase Beta Chain, Chain D, domain 3"/>
    <property type="match status" value="1"/>
</dbReference>
<feature type="domain" description="ATP synthase A/B type C-terminal" evidence="10">
    <location>
        <begin position="3"/>
        <end position="73"/>
    </location>
</feature>
<comment type="subcellular location">
    <subcellularLocation>
        <location evidence="1">Membrane</location>
    </subcellularLocation>
</comment>
<dbReference type="PANTHER" id="PTHR15184">
    <property type="entry name" value="ATP SYNTHASE"/>
    <property type="match status" value="1"/>
</dbReference>
<dbReference type="InterPro" id="IPR050053">
    <property type="entry name" value="ATPase_alpha/beta_chains"/>
</dbReference>
<sequence>MGQRHYETVVGAQIMLKKAESLERMVALVGESELSPENQLLYKRAKKLKNFMTQSFYVAEEQTGRKGVYVPLKDTVEGVAAIITGKYDQIPDTRFMFIGRAEEATNG</sequence>
<dbReference type="GO" id="GO:0005524">
    <property type="term" value="F:ATP binding"/>
    <property type="evidence" value="ECO:0007669"/>
    <property type="project" value="UniProtKB-KW"/>
</dbReference>
<dbReference type="InterPro" id="IPR024034">
    <property type="entry name" value="ATPase_F1/V1_b/a_C"/>
</dbReference>
<evidence type="ECO:0000256" key="9">
    <source>
        <dbReference type="ARBA" id="ARBA00023310"/>
    </source>
</evidence>
<dbReference type="Proteomes" id="UP000178188">
    <property type="component" value="Unassembled WGS sequence"/>
</dbReference>
<evidence type="ECO:0000256" key="5">
    <source>
        <dbReference type="ARBA" id="ARBA00022840"/>
    </source>
</evidence>
<keyword evidence="7" id="KW-0472">Membrane</keyword>
<evidence type="ECO:0000313" key="11">
    <source>
        <dbReference type="EMBL" id="OGD09641.1"/>
    </source>
</evidence>
<keyword evidence="3" id="KW-0813">Transport</keyword>
<dbReference type="AlphaFoldDB" id="A0A1F4ZTE0"/>
<accession>A0A1F4ZTE0</accession>
<comment type="caution">
    <text evidence="11">The sequence shown here is derived from an EMBL/GenBank/DDBJ whole genome shotgun (WGS) entry which is preliminary data.</text>
</comment>
<name>A0A1F4ZTE0_9BACT</name>
<proteinExistence type="inferred from homology"/>
<reference evidence="11 12" key="1">
    <citation type="journal article" date="2016" name="Nat. Commun.">
        <title>Thousands of microbial genomes shed light on interconnected biogeochemical processes in an aquifer system.</title>
        <authorList>
            <person name="Anantharaman K."/>
            <person name="Brown C.T."/>
            <person name="Hug L.A."/>
            <person name="Sharon I."/>
            <person name="Castelle C.J."/>
            <person name="Probst A.J."/>
            <person name="Thomas B.C."/>
            <person name="Singh A."/>
            <person name="Wilkins M.J."/>
            <person name="Karaoz U."/>
            <person name="Brodie E.L."/>
            <person name="Williams K.H."/>
            <person name="Hubbard S.S."/>
            <person name="Banfield J.F."/>
        </authorList>
    </citation>
    <scope>NUCLEOTIDE SEQUENCE [LARGE SCALE GENOMIC DNA]</scope>
</reference>
<evidence type="ECO:0000256" key="7">
    <source>
        <dbReference type="ARBA" id="ARBA00023136"/>
    </source>
</evidence>
<dbReference type="SUPFAM" id="SSF47917">
    <property type="entry name" value="C-terminal domain of alpha and beta subunits of F1 ATP synthase"/>
    <property type="match status" value="1"/>
</dbReference>
<dbReference type="GO" id="GO:0045259">
    <property type="term" value="C:proton-transporting ATP synthase complex"/>
    <property type="evidence" value="ECO:0007669"/>
    <property type="project" value="UniProtKB-KW"/>
</dbReference>
<evidence type="ECO:0000256" key="1">
    <source>
        <dbReference type="ARBA" id="ARBA00004370"/>
    </source>
</evidence>